<dbReference type="GO" id="GO:0008270">
    <property type="term" value="F:zinc ion binding"/>
    <property type="evidence" value="ECO:0007669"/>
    <property type="project" value="UniProtKB-KW"/>
</dbReference>
<dbReference type="OrthoDB" id="9763644at2"/>
<dbReference type="AlphaFoldDB" id="D9SWE9"/>
<dbReference type="InterPro" id="IPR025662">
    <property type="entry name" value="Sigma_54_int_dom_ATP-bd_1"/>
</dbReference>
<accession>D9SWE9</accession>
<dbReference type="PROSITE" id="PS00675">
    <property type="entry name" value="SIGMA54_INTERACT_1"/>
    <property type="match status" value="1"/>
</dbReference>
<organism evidence="5 6">
    <name type="scientific">Clostridium cellulovorans (strain ATCC 35296 / DSM 3052 / OCM 3 / 743B)</name>
    <dbReference type="NCBI Taxonomy" id="573061"/>
    <lineage>
        <taxon>Bacteria</taxon>
        <taxon>Bacillati</taxon>
        <taxon>Bacillota</taxon>
        <taxon>Clostridia</taxon>
        <taxon>Eubacteriales</taxon>
        <taxon>Clostridiaceae</taxon>
        <taxon>Clostridium</taxon>
    </lineage>
</organism>
<evidence type="ECO:0000256" key="2">
    <source>
        <dbReference type="ARBA" id="ARBA00022771"/>
    </source>
</evidence>
<evidence type="ECO:0000313" key="5">
    <source>
        <dbReference type="EMBL" id="ADL53231.1"/>
    </source>
</evidence>
<evidence type="ECO:0000313" key="6">
    <source>
        <dbReference type="Proteomes" id="UP000002730"/>
    </source>
</evidence>
<dbReference type="RefSeq" id="WP_013291891.1">
    <property type="nucleotide sequence ID" value="NC_014393.1"/>
</dbReference>
<keyword evidence="6" id="KW-1185">Reference proteome</keyword>
<name>D9SWE9_CLOC7</name>
<keyword evidence="3" id="KW-0862">Zinc</keyword>
<dbReference type="HOGENOM" id="CLU_333091_0_0_9"/>
<dbReference type="EMBL" id="CP002160">
    <property type="protein sequence ID" value="ADL53231.1"/>
    <property type="molecule type" value="Genomic_DNA"/>
</dbReference>
<dbReference type="SMART" id="SM00400">
    <property type="entry name" value="ZnF_CHCC"/>
    <property type="match status" value="1"/>
</dbReference>
<dbReference type="Pfam" id="PF01807">
    <property type="entry name" value="Zn_ribbon_DnaG"/>
    <property type="match status" value="1"/>
</dbReference>
<dbReference type="InterPro" id="IPR027417">
    <property type="entry name" value="P-loop_NTPase"/>
</dbReference>
<evidence type="ECO:0000256" key="3">
    <source>
        <dbReference type="ARBA" id="ARBA00022833"/>
    </source>
</evidence>
<dbReference type="InterPro" id="IPR002694">
    <property type="entry name" value="Znf_CHC2"/>
</dbReference>
<protein>
    <submittedName>
        <fullName evidence="5">Sigma 54 interacting domain protein</fullName>
    </submittedName>
</protein>
<dbReference type="GO" id="GO:0003677">
    <property type="term" value="F:DNA binding"/>
    <property type="evidence" value="ECO:0007669"/>
    <property type="project" value="InterPro"/>
</dbReference>
<keyword evidence="1" id="KW-0479">Metal-binding</keyword>
<dbReference type="PANTHER" id="PTHR30313:SF2">
    <property type="entry name" value="DNA PRIMASE"/>
    <property type="match status" value="1"/>
</dbReference>
<dbReference type="SUPFAM" id="SSF57783">
    <property type="entry name" value="Zinc beta-ribbon"/>
    <property type="match status" value="1"/>
</dbReference>
<reference evidence="5 6" key="1">
    <citation type="submission" date="2010-08" db="EMBL/GenBank/DDBJ databases">
        <title>Complete sequence of Clostridium cellulovorans 743B.</title>
        <authorList>
            <consortium name="US DOE Joint Genome Institute"/>
            <person name="Lucas S."/>
            <person name="Copeland A."/>
            <person name="Lapidus A."/>
            <person name="Cheng J.-F."/>
            <person name="Bruce D."/>
            <person name="Goodwin L."/>
            <person name="Pitluck S."/>
            <person name="Chertkov O."/>
            <person name="Detter J.C."/>
            <person name="Han C."/>
            <person name="Tapia R."/>
            <person name="Land M."/>
            <person name="Hauser L."/>
            <person name="Chang Y.-J."/>
            <person name="Jeffries C."/>
            <person name="Kyrpides N."/>
            <person name="Ivanova N."/>
            <person name="Mikhailova N."/>
            <person name="Hemme C.L."/>
            <person name="Woyke T."/>
        </authorList>
    </citation>
    <scope>NUCLEOTIDE SEQUENCE [LARGE SCALE GENOMIC DNA]</scope>
    <source>
        <strain evidence="6">ATCC 35296 / DSM 3052 / OCM 3 / 743B</strain>
    </source>
</reference>
<dbReference type="InterPro" id="IPR036977">
    <property type="entry name" value="DNA_primase_Znf_CHC2"/>
</dbReference>
<dbReference type="SUPFAM" id="SSF52540">
    <property type="entry name" value="P-loop containing nucleoside triphosphate hydrolases"/>
    <property type="match status" value="1"/>
</dbReference>
<dbReference type="GO" id="GO:0003899">
    <property type="term" value="F:DNA-directed RNA polymerase activity"/>
    <property type="evidence" value="ECO:0007669"/>
    <property type="project" value="InterPro"/>
</dbReference>
<dbReference type="GO" id="GO:0006269">
    <property type="term" value="P:DNA replication, synthesis of primer"/>
    <property type="evidence" value="ECO:0007669"/>
    <property type="project" value="TreeGrafter"/>
</dbReference>
<sequence>MDIQDIDLKDLIEKETGERFNREGFTKCPFHKEKTPSLSVKFFPDKNKQKFKCWGCEEQGDAIDFITKLKNLGYKEAREYLGMENIKTEKELQEDNIKKYIDGQLKGFKKGFKLLGIFPFVDKDNKVLYYKAKFLKPDGTKETPYYHIDSSGNVVNKRGESGEVPYNLHNTLTGIKQQKIIIFVEGEKDANTINSILRKDGYETTSVKGLKDFELLKDGMNYVIYVIGDTGAAGEKYKWFVHKNLFEVASEFRFINLPGIKSLGDNKDVTDWLESGHTKQDLLEAFERSLDLKSKDEFQQNQGGIYKYIYNEKKDIYIRTYITDFRLLEAKRISYVDDEIEYIKLTMKTSRGEIVERVGSVDVFNDIRVFKKSLNAMDLTFKSTDIKDLTELKSWINKYWATEAEEVYQGTQFIKKDDKLVLITKDGAIEQNGINETLKAESTNVDIACKELITKAELTQLKRYIFKFATPDKTIPIIGTILHNLAVIQCKEVKERLHHLLLVGESGSGKSAIMTNVIAAILNYPTQDIKSIGLITPFALTKELSTGNYPSLFEEFKPSMMGDRYKAQKISENLRNLYDRTTISRGDKSFKTKDFQLTRPIILAGEESYPNAEKALIERSAIVYLSRRERTEEHTKAMQWIIDNEEILNKFGRSIIDVVLDLSTEDYKEIRSEVKKKFKLQNRVLTTAINIATGIELFNILLEKHQASKLIGYEKHISKNINEEILDEGNDTKSVVEQMLVLYNNMINDNRAFDVDDVIKDRGDGLFIRTSEMINQIHEFCTKVGSADIIPLKARDFKKQADKSGYLVKQSSKVIKIGLKPIRFDEYSKEGFRKLGLFSIVQPDILEEPLGAEETKVIQGYFEGVKTP</sequence>
<dbReference type="eggNOG" id="COG0358">
    <property type="taxonomic scope" value="Bacteria"/>
</dbReference>
<evidence type="ECO:0000259" key="4">
    <source>
        <dbReference type="SMART" id="SM00400"/>
    </source>
</evidence>
<feature type="domain" description="Zinc finger CHC2-type" evidence="4">
    <location>
        <begin position="28"/>
        <end position="82"/>
    </location>
</feature>
<keyword evidence="2" id="KW-0863">Zinc-finger</keyword>
<dbReference type="InterPro" id="IPR050219">
    <property type="entry name" value="DnaG_primase"/>
</dbReference>
<dbReference type="PANTHER" id="PTHR30313">
    <property type="entry name" value="DNA PRIMASE"/>
    <property type="match status" value="1"/>
</dbReference>
<dbReference type="Gene3D" id="3.90.580.10">
    <property type="entry name" value="Zinc finger, CHC2-type domain"/>
    <property type="match status" value="1"/>
</dbReference>
<dbReference type="Proteomes" id="UP000002730">
    <property type="component" value="Chromosome"/>
</dbReference>
<dbReference type="STRING" id="573061.Clocel_3555"/>
<dbReference type="KEGG" id="ccb:Clocel_3555"/>
<dbReference type="GO" id="GO:0005737">
    <property type="term" value="C:cytoplasm"/>
    <property type="evidence" value="ECO:0007669"/>
    <property type="project" value="TreeGrafter"/>
</dbReference>
<proteinExistence type="predicted"/>
<evidence type="ECO:0000256" key="1">
    <source>
        <dbReference type="ARBA" id="ARBA00022723"/>
    </source>
</evidence>
<gene>
    <name evidence="5" type="ordered locus">Clocel_3555</name>
</gene>